<dbReference type="InterPro" id="IPR018490">
    <property type="entry name" value="cNMP-bd_dom_sf"/>
</dbReference>
<reference evidence="2" key="1">
    <citation type="journal article" date="2015" name="Proc. Natl. Acad. Sci. U.S.A.">
        <title>Bacterial clade with the ribosomal RNA operon on a small plasmid rather than the chromosome.</title>
        <authorList>
            <person name="Anda M."/>
            <person name="Ohtsubo Y."/>
            <person name="Okubo T."/>
            <person name="Sugawara M."/>
            <person name="Nagata Y."/>
            <person name="Tsuda M."/>
            <person name="Minamisawa K."/>
            <person name="Mitsui H."/>
        </authorList>
    </citation>
    <scope>NUCLEOTIDE SEQUENCE</scope>
    <source>
        <strain evidence="2">DSM 14790</strain>
    </source>
</reference>
<dbReference type="GO" id="GO:0005829">
    <property type="term" value="C:cytosol"/>
    <property type="evidence" value="ECO:0007669"/>
    <property type="project" value="TreeGrafter"/>
</dbReference>
<dbReference type="GO" id="GO:0003700">
    <property type="term" value="F:DNA-binding transcription factor activity"/>
    <property type="evidence" value="ECO:0007669"/>
    <property type="project" value="TreeGrafter"/>
</dbReference>
<dbReference type="PROSITE" id="PS50042">
    <property type="entry name" value="CNMP_BINDING_3"/>
    <property type="match status" value="1"/>
</dbReference>
<dbReference type="InterPro" id="IPR014710">
    <property type="entry name" value="RmlC-like_jellyroll"/>
</dbReference>
<evidence type="ECO:0000259" key="1">
    <source>
        <dbReference type="PROSITE" id="PS50042"/>
    </source>
</evidence>
<dbReference type="RefSeq" id="WP_024351930.1">
    <property type="nucleotide sequence ID" value="NZ_BBWN01000042.1"/>
</dbReference>
<dbReference type="Gene3D" id="2.60.120.10">
    <property type="entry name" value="Jelly Rolls"/>
    <property type="match status" value="1"/>
</dbReference>
<dbReference type="PANTHER" id="PTHR24567">
    <property type="entry name" value="CRP FAMILY TRANSCRIPTIONAL REGULATORY PROTEIN"/>
    <property type="match status" value="1"/>
</dbReference>
<organism evidence="2">
    <name type="scientific">Aurantimonas coralicida</name>
    <dbReference type="NCBI Taxonomy" id="182270"/>
    <lineage>
        <taxon>Bacteria</taxon>
        <taxon>Pseudomonadati</taxon>
        <taxon>Pseudomonadota</taxon>
        <taxon>Alphaproteobacteria</taxon>
        <taxon>Hyphomicrobiales</taxon>
        <taxon>Aurantimonadaceae</taxon>
        <taxon>Aurantimonas</taxon>
    </lineage>
</organism>
<evidence type="ECO:0000313" key="2">
    <source>
        <dbReference type="EMBL" id="BAT26522.1"/>
    </source>
</evidence>
<dbReference type="InterPro" id="IPR050397">
    <property type="entry name" value="Env_Response_Regulators"/>
</dbReference>
<dbReference type="InterPro" id="IPR000595">
    <property type="entry name" value="cNMP-bd_dom"/>
</dbReference>
<accession>A0A0P0YYB9</accession>
<sequence>MSLESDIAVLRNVPLFEDLHADQLRLLAFGAERRRLHRDEFVFREDARSDAGLVIVSGEIALLRGRPERQIVVGTYGPGTLLGEMALITETRRPTSARTLTDCELIRITRPLFRRMLEEYPDYAAGLHAKLKARLAEMTGDILAMEHRFTS</sequence>
<dbReference type="SMART" id="SM00100">
    <property type="entry name" value="cNMP"/>
    <property type="match status" value="1"/>
</dbReference>
<name>A0A0P0YYB9_9HYPH</name>
<dbReference type="PANTHER" id="PTHR24567:SF68">
    <property type="entry name" value="DNA-BINDING TRANSCRIPTIONAL DUAL REGULATOR CRP"/>
    <property type="match status" value="1"/>
</dbReference>
<protein>
    <submittedName>
        <fullName evidence="2">Putative cyclic nucleotide-binding protein</fullName>
    </submittedName>
</protein>
<dbReference type="EMBL" id="LC066372">
    <property type="protein sequence ID" value="BAT26522.1"/>
    <property type="molecule type" value="Genomic_DNA"/>
</dbReference>
<dbReference type="AlphaFoldDB" id="A0A0P0YYB9"/>
<proteinExistence type="predicted"/>
<dbReference type="CDD" id="cd00038">
    <property type="entry name" value="CAP_ED"/>
    <property type="match status" value="1"/>
</dbReference>
<dbReference type="SUPFAM" id="SSF51206">
    <property type="entry name" value="cAMP-binding domain-like"/>
    <property type="match status" value="1"/>
</dbReference>
<feature type="domain" description="Cyclic nucleotide-binding" evidence="1">
    <location>
        <begin position="15"/>
        <end position="117"/>
    </location>
</feature>
<dbReference type="Pfam" id="PF00027">
    <property type="entry name" value="cNMP_binding"/>
    <property type="match status" value="1"/>
</dbReference>